<evidence type="ECO:0000256" key="1">
    <source>
        <dbReference type="SAM" id="MobiDB-lite"/>
    </source>
</evidence>
<name>A0A1C3Y2T7_9HYPH</name>
<dbReference type="STRING" id="1138170.GA0061105_105210"/>
<protein>
    <submittedName>
        <fullName evidence="2">Uncharacterized protein</fullName>
    </submittedName>
</protein>
<proteinExistence type="predicted"/>
<evidence type="ECO:0000313" key="3">
    <source>
        <dbReference type="Proteomes" id="UP000198723"/>
    </source>
</evidence>
<dbReference type="Proteomes" id="UP000198723">
    <property type="component" value="Unassembled WGS sequence"/>
</dbReference>
<feature type="compositionally biased region" description="Basic and acidic residues" evidence="1">
    <location>
        <begin position="79"/>
        <end position="109"/>
    </location>
</feature>
<organism evidence="2 3">
    <name type="scientific">Rhizobium aethiopicum</name>
    <dbReference type="NCBI Taxonomy" id="1138170"/>
    <lineage>
        <taxon>Bacteria</taxon>
        <taxon>Pseudomonadati</taxon>
        <taxon>Pseudomonadota</taxon>
        <taxon>Alphaproteobacteria</taxon>
        <taxon>Hyphomicrobiales</taxon>
        <taxon>Rhizobiaceae</taxon>
        <taxon>Rhizobium/Agrobacterium group</taxon>
        <taxon>Rhizobium</taxon>
    </lineage>
</organism>
<gene>
    <name evidence="2" type="ORF">GA0061105_105210</name>
</gene>
<reference evidence="2 3" key="1">
    <citation type="submission" date="2016-08" db="EMBL/GenBank/DDBJ databases">
        <authorList>
            <person name="Seilhamer J.J."/>
        </authorList>
    </citation>
    <scope>NUCLEOTIDE SEQUENCE [LARGE SCALE GENOMIC DNA]</scope>
    <source>
        <strain evidence="2 3">HBR26</strain>
    </source>
</reference>
<feature type="region of interest" description="Disordered" evidence="1">
    <location>
        <begin position="69"/>
        <end position="146"/>
    </location>
</feature>
<evidence type="ECO:0000313" key="2">
    <source>
        <dbReference type="EMBL" id="SCB58741.1"/>
    </source>
</evidence>
<dbReference type="AlphaFoldDB" id="A0A1C3Y2T7"/>
<sequence>MLDSQSIHLKALNSTDLHHLQTVVNVICGEARKPLSAPEMQVIAALLIRLYRHGVTEEEKLLSVGRLALTQPGRLSRPIRQDEEQPMNDDEKARADVEGTDRKTSDARKNPPAGPHAKDHLTDQSKTPGAGSLPEADEKSTMPGSG</sequence>
<dbReference type="RefSeq" id="WP_342587646.1">
    <property type="nucleotide sequence ID" value="NZ_FMAJ01000005.1"/>
</dbReference>
<dbReference type="EMBL" id="FMAJ01000005">
    <property type="protein sequence ID" value="SCB58741.1"/>
    <property type="molecule type" value="Genomic_DNA"/>
</dbReference>
<accession>A0A1C3Y2T7</accession>